<sequence>MEIKCNCLLEVAPKETPVVKMVRNISVNSILYFKFCLSEMNWLELLKCKTMTAETMFDQFFNKFLEIFNDCCPLKCVKAKAHTVKKRSIKSHLAWYTPELEILRKRVMGYRTVFKTTGSEQALRAYKEIRCRYRKSVNQAKLVANVNFIESASNPCQAAWSLIKKKTSPAVNETTNISADEFNNFFIESVHAIKAAESKPVATSSHFLRNIVQPQQKLHWETVSEKDLLCTVNKMKCTKSKDVYGLSSYILKMVISEIMLPLMLCINACLKEGVFPTSQKVSRVVPVFKKNDRNQVCNYRPVSLVPCIGKIIEHVVHRQLCTFLSENDIFSNSQFGFRKNRSTVDALESLISKMLQAFEDRRLAQITACDLSKAFDCIDHQILLEKLNYYGVCGHQLDFFKSYLLGRSQYVDNGKDQSKKVEVNEGVPQGSILGPTLFLLIMNDLPNNISRSFTAMFADDTTFLSVDSDVNSLSLVVENTMKQAVDWFAANSLTLNQGKTQNLLCSLKNSVSLGHIESITEIKILGIIVDNKLTWTPQIESMCTKLAKVIYLLKSLSSMLPLQYLRIVYFAFFHSVICYGVLLWGNSSHVNNILLLQKKAIRIVTKSLVKAHCKPLFVDSRILTVINLYIFVCVVNVKNNSNLVSVHSDVHNHDTRNQSKAVIPLCRLSKSTNSYNVVGLKLYNKLHIASKSLPLSLFKVRFHKWLIANPFYDLKDFLKFDNIII</sequence>
<evidence type="ECO:0000313" key="3">
    <source>
        <dbReference type="EMBL" id="JAT00751.1"/>
    </source>
</evidence>
<proteinExistence type="predicted"/>
<keyword evidence="1" id="KW-1133">Transmembrane helix</keyword>
<keyword evidence="1" id="KW-0812">Transmembrane</keyword>
<feature type="transmembrane region" description="Helical" evidence="1">
    <location>
        <begin position="564"/>
        <end position="585"/>
    </location>
</feature>
<dbReference type="GO" id="GO:0071897">
    <property type="term" value="P:DNA biosynthetic process"/>
    <property type="evidence" value="ECO:0007669"/>
    <property type="project" value="UniProtKB-ARBA"/>
</dbReference>
<dbReference type="PANTHER" id="PTHR33332">
    <property type="entry name" value="REVERSE TRANSCRIPTASE DOMAIN-CONTAINING PROTEIN"/>
    <property type="match status" value="1"/>
</dbReference>
<dbReference type="CDD" id="cd01650">
    <property type="entry name" value="RT_nLTR_like"/>
    <property type="match status" value="1"/>
</dbReference>
<organism evidence="3">
    <name type="scientific">Homalodisca liturata</name>
    <dbReference type="NCBI Taxonomy" id="320908"/>
    <lineage>
        <taxon>Eukaryota</taxon>
        <taxon>Metazoa</taxon>
        <taxon>Ecdysozoa</taxon>
        <taxon>Arthropoda</taxon>
        <taxon>Hexapoda</taxon>
        <taxon>Insecta</taxon>
        <taxon>Pterygota</taxon>
        <taxon>Neoptera</taxon>
        <taxon>Paraneoptera</taxon>
        <taxon>Hemiptera</taxon>
        <taxon>Auchenorrhyncha</taxon>
        <taxon>Membracoidea</taxon>
        <taxon>Cicadellidae</taxon>
        <taxon>Cicadellinae</taxon>
        <taxon>Proconiini</taxon>
        <taxon>Homalodisca</taxon>
    </lineage>
</organism>
<feature type="domain" description="Reverse transcriptase" evidence="2">
    <location>
        <begin position="268"/>
        <end position="529"/>
    </location>
</feature>
<dbReference type="EMBL" id="GECU01006956">
    <property type="protein sequence ID" value="JAT00751.1"/>
    <property type="molecule type" value="Transcribed_RNA"/>
</dbReference>
<reference evidence="3" key="1">
    <citation type="submission" date="2015-11" db="EMBL/GenBank/DDBJ databases">
        <title>De novo transcriptome assembly of four potential Pierce s Disease insect vectors from Arizona vineyards.</title>
        <authorList>
            <person name="Tassone E.E."/>
        </authorList>
    </citation>
    <scope>NUCLEOTIDE SEQUENCE</scope>
</reference>
<keyword evidence="1" id="KW-0472">Membrane</keyword>
<dbReference type="InterPro" id="IPR000477">
    <property type="entry name" value="RT_dom"/>
</dbReference>
<dbReference type="SUPFAM" id="SSF56672">
    <property type="entry name" value="DNA/RNA polymerases"/>
    <property type="match status" value="1"/>
</dbReference>
<dbReference type="Pfam" id="PF00078">
    <property type="entry name" value="RVT_1"/>
    <property type="match status" value="1"/>
</dbReference>
<dbReference type="AlphaFoldDB" id="A0A1B6JNH3"/>
<evidence type="ECO:0000256" key="1">
    <source>
        <dbReference type="SAM" id="Phobius"/>
    </source>
</evidence>
<accession>A0A1B6JNH3</accession>
<dbReference type="InterPro" id="IPR043502">
    <property type="entry name" value="DNA/RNA_pol_sf"/>
</dbReference>
<gene>
    <name evidence="3" type="ORF">g.17153</name>
</gene>
<name>A0A1B6JNH3_9HEMI</name>
<dbReference type="PROSITE" id="PS50878">
    <property type="entry name" value="RT_POL"/>
    <property type="match status" value="1"/>
</dbReference>
<protein>
    <recommendedName>
        <fullName evidence="2">Reverse transcriptase domain-containing protein</fullName>
    </recommendedName>
</protein>
<evidence type="ECO:0000259" key="2">
    <source>
        <dbReference type="PROSITE" id="PS50878"/>
    </source>
</evidence>